<evidence type="ECO:0000256" key="6">
    <source>
        <dbReference type="PROSITE-ProRule" id="PRU00284"/>
    </source>
</evidence>
<proteinExistence type="inferred from homology"/>
<dbReference type="EMBL" id="CP012502">
    <property type="protein sequence ID" value="AOM82086.1"/>
    <property type="molecule type" value="Genomic_DNA"/>
</dbReference>
<dbReference type="AlphaFoldDB" id="A0A1D7QST8"/>
<dbReference type="SMART" id="SM00304">
    <property type="entry name" value="HAMP"/>
    <property type="match status" value="2"/>
</dbReference>
<dbReference type="KEGG" id="bbev:BBEV_0714"/>
<gene>
    <name evidence="11" type="primary">trg-2</name>
    <name evidence="11" type="ORF">BBEV_0714</name>
</gene>
<dbReference type="Pfam" id="PF00672">
    <property type="entry name" value="HAMP"/>
    <property type="match status" value="1"/>
</dbReference>
<evidence type="ECO:0000313" key="11">
    <source>
        <dbReference type="EMBL" id="AOM82086.1"/>
    </source>
</evidence>
<dbReference type="STRING" id="632773.BBEV_0714"/>
<dbReference type="SUPFAM" id="SSF58104">
    <property type="entry name" value="Methyl-accepting chemotaxis protein (MCP) signaling domain"/>
    <property type="match status" value="1"/>
</dbReference>
<dbReference type="Pfam" id="PF00015">
    <property type="entry name" value="MCPsignal"/>
    <property type="match status" value="1"/>
</dbReference>
<dbReference type="Gene3D" id="6.10.340.10">
    <property type="match status" value="1"/>
</dbReference>
<reference evidence="11 12" key="1">
    <citation type="submission" date="2015-08" db="EMBL/GenBank/DDBJ databases">
        <title>The complete genome sequence of Bacillus beveridgei MLTeJB.</title>
        <authorList>
            <person name="Hanson T.E."/>
            <person name="Mesa C."/>
            <person name="Basesman S.M."/>
            <person name="Oremland R.S."/>
        </authorList>
    </citation>
    <scope>NUCLEOTIDE SEQUENCE [LARGE SCALE GENOMIC DNA]</scope>
    <source>
        <strain evidence="11 12">MLTeJB</strain>
    </source>
</reference>
<evidence type="ECO:0000256" key="8">
    <source>
        <dbReference type="SAM" id="Phobius"/>
    </source>
</evidence>
<keyword evidence="12" id="KW-1185">Reference proteome</keyword>
<accession>A0A1D7QST8</accession>
<keyword evidence="8" id="KW-0812">Transmembrane</keyword>
<dbReference type="InterPro" id="IPR004089">
    <property type="entry name" value="MCPsignal_dom"/>
</dbReference>
<evidence type="ECO:0000256" key="4">
    <source>
        <dbReference type="ARBA" id="ARBA00023224"/>
    </source>
</evidence>
<evidence type="ECO:0000256" key="2">
    <source>
        <dbReference type="ARBA" id="ARBA00022475"/>
    </source>
</evidence>
<organism evidence="11 12">
    <name type="scientific">Salisediminibacterium beveridgei</name>
    <dbReference type="NCBI Taxonomy" id="632773"/>
    <lineage>
        <taxon>Bacteria</taxon>
        <taxon>Bacillati</taxon>
        <taxon>Bacillota</taxon>
        <taxon>Bacilli</taxon>
        <taxon>Bacillales</taxon>
        <taxon>Bacillaceae</taxon>
        <taxon>Salisediminibacterium</taxon>
    </lineage>
</organism>
<dbReference type="PROSITE" id="PS50885">
    <property type="entry name" value="HAMP"/>
    <property type="match status" value="1"/>
</dbReference>
<evidence type="ECO:0000259" key="9">
    <source>
        <dbReference type="PROSITE" id="PS50111"/>
    </source>
</evidence>
<dbReference type="PANTHER" id="PTHR32089">
    <property type="entry name" value="METHYL-ACCEPTING CHEMOTAXIS PROTEIN MCPB"/>
    <property type="match status" value="1"/>
</dbReference>
<dbReference type="RefSeq" id="WP_069364206.1">
    <property type="nucleotide sequence ID" value="NZ_CP012502.1"/>
</dbReference>
<feature type="transmembrane region" description="Helical" evidence="8">
    <location>
        <begin position="182"/>
        <end position="202"/>
    </location>
</feature>
<dbReference type="OrthoDB" id="9804712at2"/>
<evidence type="ECO:0000256" key="3">
    <source>
        <dbReference type="ARBA" id="ARBA00023136"/>
    </source>
</evidence>
<keyword evidence="8" id="KW-1133">Transmembrane helix</keyword>
<evidence type="ECO:0000256" key="5">
    <source>
        <dbReference type="ARBA" id="ARBA00029447"/>
    </source>
</evidence>
<evidence type="ECO:0000259" key="10">
    <source>
        <dbReference type="PROSITE" id="PS50885"/>
    </source>
</evidence>
<evidence type="ECO:0000256" key="7">
    <source>
        <dbReference type="SAM" id="MobiDB-lite"/>
    </source>
</evidence>
<sequence length="562" mass="61014">MIQYLKDASLRQKILGTFGVIVILLIISSVTTYVQMAQVGEEMEEYGEANQRAVASTDVAALVRASYILKADELRTGEPMDQAQFEHWTSRLDEHLSTLESGLDHEDELALLSSVENNLEQFYAQIERIPEAVGPIQNSRMDELAELRSTVVDDSLALTEVIQSHAEEAEEQAAAMIDENSFIFSVLFIVNLILGLIFFYFLTRNMSRSLGEVVERMDAISKGNIHVAEVTVTSKDEMGQMGSAVNRMLASLKEMVGQIAQSSDQVAASSEELLASASETSRATEEISESIQGVASGAEQQLTKASENTHVVSSMRTKVDEATSAIDEVDQVTSEANDKTIQGKKTLQMTISQIHEIQGVTREVDDSVQRVSDRSDEIGNIIKLINDVAEQTNLLALNAAIEAARAGEHGKGFAVVADEVRKLAEQTGKATGDIQNLIEEMQTEVSLSVEHTRAGKKAVELGTDYANQAGEAFDAVDQAVVKVSDRMSQVTAVMQTITSGIGEVEQSAAETSELSRTSASYSENVAASAEEQTASMEEVHASANQLSDMAEGLQDIIAKYQR</sequence>
<feature type="domain" description="HAMP" evidence="10">
    <location>
        <begin position="204"/>
        <end position="257"/>
    </location>
</feature>
<dbReference type="GO" id="GO:0005886">
    <property type="term" value="C:plasma membrane"/>
    <property type="evidence" value="ECO:0007669"/>
    <property type="project" value="UniProtKB-SubCell"/>
</dbReference>
<feature type="domain" description="Methyl-accepting transducer" evidence="9">
    <location>
        <begin position="276"/>
        <end position="512"/>
    </location>
</feature>
<name>A0A1D7QST8_9BACI</name>
<evidence type="ECO:0000313" key="12">
    <source>
        <dbReference type="Proteomes" id="UP000094463"/>
    </source>
</evidence>
<dbReference type="GO" id="GO:0007165">
    <property type="term" value="P:signal transduction"/>
    <property type="evidence" value="ECO:0007669"/>
    <property type="project" value="UniProtKB-KW"/>
</dbReference>
<dbReference type="CDD" id="cd06225">
    <property type="entry name" value="HAMP"/>
    <property type="match status" value="1"/>
</dbReference>
<dbReference type="CDD" id="cd11386">
    <property type="entry name" value="MCP_signal"/>
    <property type="match status" value="1"/>
</dbReference>
<feature type="compositionally biased region" description="Polar residues" evidence="7">
    <location>
        <begin position="508"/>
        <end position="535"/>
    </location>
</feature>
<feature type="transmembrane region" description="Helical" evidence="8">
    <location>
        <begin position="14"/>
        <end position="34"/>
    </location>
</feature>
<dbReference type="Gene3D" id="1.10.287.950">
    <property type="entry name" value="Methyl-accepting chemotaxis protein"/>
    <property type="match status" value="1"/>
</dbReference>
<protein>
    <submittedName>
        <fullName evidence="11">Methyl-accepting chemotaxis protein</fullName>
    </submittedName>
</protein>
<keyword evidence="4 6" id="KW-0807">Transducer</keyword>
<evidence type="ECO:0000256" key="1">
    <source>
        <dbReference type="ARBA" id="ARBA00004236"/>
    </source>
</evidence>
<dbReference type="PATRIC" id="fig|632773.3.peg.749"/>
<keyword evidence="2" id="KW-1003">Cell membrane</keyword>
<dbReference type="InterPro" id="IPR003660">
    <property type="entry name" value="HAMP_dom"/>
</dbReference>
<dbReference type="Proteomes" id="UP000094463">
    <property type="component" value="Chromosome"/>
</dbReference>
<dbReference type="PANTHER" id="PTHR32089:SF112">
    <property type="entry name" value="LYSOZYME-LIKE PROTEIN-RELATED"/>
    <property type="match status" value="1"/>
</dbReference>
<comment type="subcellular location">
    <subcellularLocation>
        <location evidence="1">Cell membrane</location>
    </subcellularLocation>
</comment>
<dbReference type="PROSITE" id="PS50111">
    <property type="entry name" value="CHEMOTAXIS_TRANSDUC_2"/>
    <property type="match status" value="1"/>
</dbReference>
<feature type="region of interest" description="Disordered" evidence="7">
    <location>
        <begin position="508"/>
        <end position="539"/>
    </location>
</feature>
<dbReference type="SMART" id="SM00283">
    <property type="entry name" value="MA"/>
    <property type="match status" value="1"/>
</dbReference>
<comment type="similarity">
    <text evidence="5">Belongs to the methyl-accepting chemotaxis (MCP) protein family.</text>
</comment>
<keyword evidence="3 8" id="KW-0472">Membrane</keyword>